<evidence type="ECO:0000313" key="1">
    <source>
        <dbReference type="EMBL" id="GID64553.1"/>
    </source>
</evidence>
<organism evidence="1 2">
    <name type="scientific">Actinoplanes cyaneus</name>
    <dbReference type="NCBI Taxonomy" id="52696"/>
    <lineage>
        <taxon>Bacteria</taxon>
        <taxon>Bacillati</taxon>
        <taxon>Actinomycetota</taxon>
        <taxon>Actinomycetes</taxon>
        <taxon>Micromonosporales</taxon>
        <taxon>Micromonosporaceae</taxon>
        <taxon>Actinoplanes</taxon>
    </lineage>
</organism>
<name>A0A919M4U0_9ACTN</name>
<dbReference type="Proteomes" id="UP000619479">
    <property type="component" value="Unassembled WGS sequence"/>
</dbReference>
<protein>
    <submittedName>
        <fullName evidence="1">Uncharacterized protein</fullName>
    </submittedName>
</protein>
<dbReference type="AlphaFoldDB" id="A0A919M4U0"/>
<comment type="caution">
    <text evidence="1">The sequence shown here is derived from an EMBL/GenBank/DDBJ whole genome shotgun (WGS) entry which is preliminary data.</text>
</comment>
<keyword evidence="2" id="KW-1185">Reference proteome</keyword>
<evidence type="ECO:0000313" key="2">
    <source>
        <dbReference type="Proteomes" id="UP000619479"/>
    </source>
</evidence>
<accession>A0A919M4U0</accession>
<gene>
    <name evidence="1" type="ORF">Acy02nite_24340</name>
</gene>
<dbReference type="EMBL" id="BOMH01000017">
    <property type="protein sequence ID" value="GID64553.1"/>
    <property type="molecule type" value="Genomic_DNA"/>
</dbReference>
<dbReference type="RefSeq" id="WP_203740043.1">
    <property type="nucleotide sequence ID" value="NZ_BAAAUC010000034.1"/>
</dbReference>
<reference evidence="1" key="1">
    <citation type="submission" date="2021-01" db="EMBL/GenBank/DDBJ databases">
        <title>Whole genome shotgun sequence of Actinoplanes cyaneus NBRC 14990.</title>
        <authorList>
            <person name="Komaki H."/>
            <person name="Tamura T."/>
        </authorList>
    </citation>
    <scope>NUCLEOTIDE SEQUENCE</scope>
    <source>
        <strain evidence="1">NBRC 14990</strain>
    </source>
</reference>
<sequence>MTEKREYPPAVLVHSADCPDVATLRRSGTALIPMITPAIARTHPNGRMHKCFHFTLQSRGVVETVQYPPHPYEESTVVYDDASMPLCAVCMGTHGVLDRLILPPGVRG</sequence>
<proteinExistence type="predicted"/>